<dbReference type="InterPro" id="IPR005119">
    <property type="entry name" value="LysR_subst-bd"/>
</dbReference>
<dbReference type="InterPro" id="IPR000847">
    <property type="entry name" value="LysR_HTH_N"/>
</dbReference>
<dbReference type="InterPro" id="IPR050950">
    <property type="entry name" value="HTH-type_LysR_regulators"/>
</dbReference>
<comment type="similarity">
    <text evidence="1">Belongs to the LysR transcriptional regulatory family.</text>
</comment>
<evidence type="ECO:0000256" key="2">
    <source>
        <dbReference type="ARBA" id="ARBA00023015"/>
    </source>
</evidence>
<evidence type="ECO:0000313" key="6">
    <source>
        <dbReference type="EMBL" id="QDZ11981.1"/>
    </source>
</evidence>
<reference evidence="6 7" key="1">
    <citation type="submission" date="2019-07" db="EMBL/GenBank/DDBJ databases">
        <title>Full genome sequence of Devosia sp. Gsoil 520.</title>
        <authorList>
            <person name="Im W.-T."/>
        </authorList>
    </citation>
    <scope>NUCLEOTIDE SEQUENCE [LARGE SCALE GENOMIC DNA]</scope>
    <source>
        <strain evidence="6 7">Gsoil 520</strain>
    </source>
</reference>
<dbReference type="RefSeq" id="WP_146290797.1">
    <property type="nucleotide sequence ID" value="NZ_CP042304.1"/>
</dbReference>
<dbReference type="Pfam" id="PF00126">
    <property type="entry name" value="HTH_1"/>
    <property type="match status" value="1"/>
</dbReference>
<evidence type="ECO:0000256" key="1">
    <source>
        <dbReference type="ARBA" id="ARBA00009437"/>
    </source>
</evidence>
<dbReference type="PANTHER" id="PTHR30419">
    <property type="entry name" value="HTH-TYPE TRANSCRIPTIONAL REGULATOR YBHD"/>
    <property type="match status" value="1"/>
</dbReference>
<dbReference type="PROSITE" id="PS50931">
    <property type="entry name" value="HTH_LYSR"/>
    <property type="match status" value="1"/>
</dbReference>
<keyword evidence="4" id="KW-0804">Transcription</keyword>
<organism evidence="6 7">
    <name type="scientific">Devosia ginsengisoli</name>
    <dbReference type="NCBI Taxonomy" id="400770"/>
    <lineage>
        <taxon>Bacteria</taxon>
        <taxon>Pseudomonadati</taxon>
        <taxon>Pseudomonadota</taxon>
        <taxon>Alphaproteobacteria</taxon>
        <taxon>Hyphomicrobiales</taxon>
        <taxon>Devosiaceae</taxon>
        <taxon>Devosia</taxon>
    </lineage>
</organism>
<dbReference type="InterPro" id="IPR036388">
    <property type="entry name" value="WH-like_DNA-bd_sf"/>
</dbReference>
<dbReference type="GO" id="GO:0003677">
    <property type="term" value="F:DNA binding"/>
    <property type="evidence" value="ECO:0007669"/>
    <property type="project" value="UniProtKB-KW"/>
</dbReference>
<dbReference type="InterPro" id="IPR036390">
    <property type="entry name" value="WH_DNA-bd_sf"/>
</dbReference>
<dbReference type="PRINTS" id="PR00039">
    <property type="entry name" value="HTHLYSR"/>
</dbReference>
<keyword evidence="2" id="KW-0805">Transcription regulation</keyword>
<accession>A0A5B8LW24</accession>
<evidence type="ECO:0000259" key="5">
    <source>
        <dbReference type="PROSITE" id="PS50931"/>
    </source>
</evidence>
<evidence type="ECO:0000313" key="7">
    <source>
        <dbReference type="Proteomes" id="UP000315364"/>
    </source>
</evidence>
<dbReference type="SUPFAM" id="SSF53850">
    <property type="entry name" value="Periplasmic binding protein-like II"/>
    <property type="match status" value="1"/>
</dbReference>
<sequence>MSLPTIRQLQMFVALARFQNFRRAAQSLGVTQSALSQSIKQIEFLINVPLLQRNRRHVALTSAGQTFLPHAVRVLDNLAVGVDLIRNAGEPDTGSVTVACMSSTLLRLMPAVVDNFRRQHPGLKIQVLEVDAVGIGDRVRQGEADFAVSVMFKQDLALDFSPLIEDELHFVCPLDHEFATRKQMSWRELTGLGMQQMVQWSGISYLVADVGGLEDLRGRATYSVTRISTVLDIVAESGLVSVLPTLALSSLSVGRKFHHCPMVEPTIHRSIGLITPRERSLSPAATALREVLLQTLQQLGEDGLPGARLTAATTRQPRAAQS</sequence>
<dbReference type="FunFam" id="1.10.10.10:FF:000001">
    <property type="entry name" value="LysR family transcriptional regulator"/>
    <property type="match status" value="1"/>
</dbReference>
<dbReference type="Pfam" id="PF03466">
    <property type="entry name" value="LysR_substrate"/>
    <property type="match status" value="1"/>
</dbReference>
<dbReference type="Gene3D" id="3.40.190.10">
    <property type="entry name" value="Periplasmic binding protein-like II"/>
    <property type="match status" value="2"/>
</dbReference>
<dbReference type="AlphaFoldDB" id="A0A5B8LW24"/>
<evidence type="ECO:0000256" key="4">
    <source>
        <dbReference type="ARBA" id="ARBA00023163"/>
    </source>
</evidence>
<evidence type="ECO:0000256" key="3">
    <source>
        <dbReference type="ARBA" id="ARBA00023125"/>
    </source>
</evidence>
<dbReference type="KEGG" id="dea:FPZ08_15245"/>
<dbReference type="PANTHER" id="PTHR30419:SF8">
    <property type="entry name" value="NITROGEN ASSIMILATION TRANSCRIPTIONAL ACTIVATOR-RELATED"/>
    <property type="match status" value="1"/>
</dbReference>
<keyword evidence="7" id="KW-1185">Reference proteome</keyword>
<feature type="domain" description="HTH lysR-type" evidence="5">
    <location>
        <begin position="4"/>
        <end position="61"/>
    </location>
</feature>
<protein>
    <submittedName>
        <fullName evidence="6">LysR family transcriptional regulator</fullName>
    </submittedName>
</protein>
<dbReference type="Proteomes" id="UP000315364">
    <property type="component" value="Chromosome"/>
</dbReference>
<gene>
    <name evidence="6" type="ORF">FPZ08_15245</name>
</gene>
<dbReference type="SUPFAM" id="SSF46785">
    <property type="entry name" value="Winged helix' DNA-binding domain"/>
    <property type="match status" value="1"/>
</dbReference>
<dbReference type="OrthoDB" id="7492271at2"/>
<dbReference type="GO" id="GO:0003700">
    <property type="term" value="F:DNA-binding transcription factor activity"/>
    <property type="evidence" value="ECO:0007669"/>
    <property type="project" value="InterPro"/>
</dbReference>
<dbReference type="GO" id="GO:0005829">
    <property type="term" value="C:cytosol"/>
    <property type="evidence" value="ECO:0007669"/>
    <property type="project" value="TreeGrafter"/>
</dbReference>
<dbReference type="Gene3D" id="1.10.10.10">
    <property type="entry name" value="Winged helix-like DNA-binding domain superfamily/Winged helix DNA-binding domain"/>
    <property type="match status" value="1"/>
</dbReference>
<dbReference type="EMBL" id="CP042304">
    <property type="protein sequence ID" value="QDZ11981.1"/>
    <property type="molecule type" value="Genomic_DNA"/>
</dbReference>
<name>A0A5B8LW24_9HYPH</name>
<keyword evidence="3" id="KW-0238">DNA-binding</keyword>
<proteinExistence type="inferred from homology"/>